<comment type="pathway">
    <text evidence="7">Amino-acid biosynthesis; L-valine biosynthesis; L-valine from pyruvate: step 3/4.</text>
</comment>
<dbReference type="Gene3D" id="3.50.30.80">
    <property type="entry name" value="IlvD/EDD C-terminal domain-like"/>
    <property type="match status" value="1"/>
</dbReference>
<dbReference type="PANTHER" id="PTHR21000">
    <property type="entry name" value="DIHYDROXY-ACID DEHYDRATASE DAD"/>
    <property type="match status" value="1"/>
</dbReference>
<dbReference type="Pfam" id="PF24877">
    <property type="entry name" value="ILV_EDD_C"/>
    <property type="match status" value="1"/>
</dbReference>
<evidence type="ECO:0000313" key="12">
    <source>
        <dbReference type="EMBL" id="EWM23449.1"/>
    </source>
</evidence>
<dbReference type="SUPFAM" id="SSF52016">
    <property type="entry name" value="LeuD/IlvD-like"/>
    <property type="match status" value="1"/>
</dbReference>
<dbReference type="EMBL" id="AZIL01001660">
    <property type="protein sequence ID" value="EWM23449.1"/>
    <property type="molecule type" value="Genomic_DNA"/>
</dbReference>
<keyword evidence="5" id="KW-0456">Lyase</keyword>
<dbReference type="OrthoDB" id="3851628at2759"/>
<evidence type="ECO:0000313" key="13">
    <source>
        <dbReference type="Proteomes" id="UP000019335"/>
    </source>
</evidence>
<dbReference type="InterPro" id="IPR056740">
    <property type="entry name" value="ILV_EDD_C"/>
</dbReference>
<reference evidence="12 13" key="1">
    <citation type="journal article" date="2014" name="Mol. Plant">
        <title>Chromosome Scale Genome Assembly and Transcriptome Profiling of Nannochloropsis gaditana in Nitrogen Depletion.</title>
        <authorList>
            <person name="Corteggiani Carpinelli E."/>
            <person name="Telatin A."/>
            <person name="Vitulo N."/>
            <person name="Forcato C."/>
            <person name="D'Angelo M."/>
            <person name="Schiavon R."/>
            <person name="Vezzi A."/>
            <person name="Giacometti G.M."/>
            <person name="Morosinotto T."/>
            <person name="Valle G."/>
        </authorList>
    </citation>
    <scope>NUCLEOTIDE SEQUENCE [LARGE SCALE GENOMIC DNA]</scope>
    <source>
        <strain evidence="12 13">B-31</strain>
    </source>
</reference>
<comment type="caution">
    <text evidence="12">The sequence shown here is derived from an EMBL/GenBank/DDBJ whole genome shotgun (WGS) entry which is preliminary data.</text>
</comment>
<evidence type="ECO:0000259" key="11">
    <source>
        <dbReference type="Pfam" id="PF24877"/>
    </source>
</evidence>
<comment type="pathway">
    <text evidence="8">Amino-acid biosynthesis; L-isoleucine biosynthesis; L-isoleucine from 2-oxobutanoate: step 3/4.</text>
</comment>
<dbReference type="GO" id="GO:0051536">
    <property type="term" value="F:iron-sulfur cluster binding"/>
    <property type="evidence" value="ECO:0007669"/>
    <property type="project" value="UniProtKB-KW"/>
</dbReference>
<dbReference type="AlphaFoldDB" id="W7TT03"/>
<evidence type="ECO:0000256" key="5">
    <source>
        <dbReference type="ARBA" id="ARBA00023239"/>
    </source>
</evidence>
<comment type="similarity">
    <text evidence="1">Belongs to the IlvD/Edd family.</text>
</comment>
<feature type="domain" description="Dihydroxy-acid/6-phosphogluconate dehydratase C-terminal" evidence="11">
    <location>
        <begin position="30"/>
        <end position="213"/>
    </location>
</feature>
<dbReference type="InterPro" id="IPR050165">
    <property type="entry name" value="DHAD_IlvD/Edd"/>
</dbReference>
<comment type="catalytic activity">
    <reaction evidence="6">
        <text>(2R)-2,3-dihydroxy-3-methylbutanoate = 3-methyl-2-oxobutanoate + H2O</text>
        <dbReference type="Rhea" id="RHEA:24809"/>
        <dbReference type="ChEBI" id="CHEBI:11851"/>
        <dbReference type="ChEBI" id="CHEBI:15377"/>
        <dbReference type="ChEBI" id="CHEBI:49072"/>
        <dbReference type="EC" id="4.2.1.9"/>
    </reaction>
    <physiologicalReaction direction="left-to-right" evidence="6">
        <dbReference type="Rhea" id="RHEA:24810"/>
    </physiologicalReaction>
</comment>
<protein>
    <recommendedName>
        <fullName evidence="9">dihydroxy-acid dehydratase</fullName>
        <ecNumber evidence="9">4.2.1.9</ecNumber>
    </recommendedName>
</protein>
<dbReference type="FunFam" id="3.50.30.80:FF:000001">
    <property type="entry name" value="Dihydroxy-acid dehydratase"/>
    <property type="match status" value="1"/>
</dbReference>
<gene>
    <name evidence="12" type="ORF">Naga_101158g1</name>
</gene>
<evidence type="ECO:0000256" key="1">
    <source>
        <dbReference type="ARBA" id="ARBA00006486"/>
    </source>
</evidence>
<keyword evidence="13" id="KW-1185">Reference proteome</keyword>
<evidence type="ECO:0000256" key="2">
    <source>
        <dbReference type="ARBA" id="ARBA00022723"/>
    </source>
</evidence>
<dbReference type="GO" id="GO:0046872">
    <property type="term" value="F:metal ion binding"/>
    <property type="evidence" value="ECO:0007669"/>
    <property type="project" value="UniProtKB-KW"/>
</dbReference>
<dbReference type="InterPro" id="IPR042096">
    <property type="entry name" value="Dihydro-acid_dehy_C"/>
</dbReference>
<dbReference type="InterPro" id="IPR020558">
    <property type="entry name" value="DiOHA_6PGluconate_deHydtase_CS"/>
</dbReference>
<evidence type="ECO:0000256" key="3">
    <source>
        <dbReference type="ARBA" id="ARBA00023004"/>
    </source>
</evidence>
<keyword evidence="4" id="KW-0411">Iron-sulfur</keyword>
<comment type="catalytic activity">
    <reaction evidence="10">
        <text>(2R,3R)-2,3-dihydroxy-3-methylpentanoate = (S)-3-methyl-2-oxopentanoate + H2O</text>
        <dbReference type="Rhea" id="RHEA:27694"/>
        <dbReference type="ChEBI" id="CHEBI:15377"/>
        <dbReference type="ChEBI" id="CHEBI:35146"/>
        <dbReference type="ChEBI" id="CHEBI:49258"/>
        <dbReference type="EC" id="4.2.1.9"/>
    </reaction>
    <physiologicalReaction direction="left-to-right" evidence="10">
        <dbReference type="Rhea" id="RHEA:27695"/>
    </physiologicalReaction>
</comment>
<dbReference type="Proteomes" id="UP000019335">
    <property type="component" value="Chromosome 17"/>
</dbReference>
<evidence type="ECO:0000256" key="4">
    <source>
        <dbReference type="ARBA" id="ARBA00023014"/>
    </source>
</evidence>
<evidence type="ECO:0000256" key="9">
    <source>
        <dbReference type="ARBA" id="ARBA00029490"/>
    </source>
</evidence>
<sequence>MAIASPSLETPSPRTCTLRSLSLRLPTAPPDRHISILTGSLAPDSAVLKLSGKEVPYFQGPAICYNSEQAAFEGIMTGQVHAGHVLIIRYEGPKGSPGMPEQLSPGAALVGAGLGKDVALVTDGRFSGASHGIMVGHVAPEAAEGGPLALVEDGDTVVIDIQRRKLNLKLSSSVLAARHAKWCLPPTVAASFDCRRGALQKYTRLVQSAHVGAVTH</sequence>
<dbReference type="PROSITE" id="PS00887">
    <property type="entry name" value="ILVD_EDD_2"/>
    <property type="match status" value="1"/>
</dbReference>
<dbReference type="GO" id="GO:0004160">
    <property type="term" value="F:dihydroxy-acid dehydratase activity"/>
    <property type="evidence" value="ECO:0007669"/>
    <property type="project" value="UniProtKB-EC"/>
</dbReference>
<dbReference type="EC" id="4.2.1.9" evidence="9"/>
<proteinExistence type="inferred from homology"/>
<evidence type="ECO:0000256" key="7">
    <source>
        <dbReference type="ARBA" id="ARBA00029436"/>
    </source>
</evidence>
<organism evidence="12 13">
    <name type="scientific">Nannochloropsis gaditana</name>
    <dbReference type="NCBI Taxonomy" id="72520"/>
    <lineage>
        <taxon>Eukaryota</taxon>
        <taxon>Sar</taxon>
        <taxon>Stramenopiles</taxon>
        <taxon>Ochrophyta</taxon>
        <taxon>Eustigmatophyceae</taxon>
        <taxon>Eustigmatales</taxon>
        <taxon>Monodopsidaceae</taxon>
        <taxon>Nannochloropsis</taxon>
    </lineage>
</organism>
<evidence type="ECO:0000256" key="10">
    <source>
        <dbReference type="ARBA" id="ARBA00052865"/>
    </source>
</evidence>
<evidence type="ECO:0000256" key="6">
    <source>
        <dbReference type="ARBA" id="ARBA00029304"/>
    </source>
</evidence>
<evidence type="ECO:0000256" key="8">
    <source>
        <dbReference type="ARBA" id="ARBA00029437"/>
    </source>
</evidence>
<dbReference type="PANTHER" id="PTHR21000:SF5">
    <property type="entry name" value="DIHYDROXY-ACID DEHYDRATASE, MITOCHONDRIAL"/>
    <property type="match status" value="1"/>
</dbReference>
<name>W7TT03_9STRA</name>
<keyword evidence="3" id="KW-0408">Iron</keyword>
<keyword evidence="2" id="KW-0479">Metal-binding</keyword>
<accession>W7TT03</accession>
<dbReference type="GO" id="GO:0009082">
    <property type="term" value="P:branched-chain amino acid biosynthetic process"/>
    <property type="evidence" value="ECO:0007669"/>
    <property type="project" value="TreeGrafter"/>
</dbReference>